<reference evidence="5 6" key="1">
    <citation type="submission" date="2012-06" db="EMBL/GenBank/DDBJ databases">
        <title>Draft Genome Sequence of Lactobacillus pasteurii CRBIP 24.76T.</title>
        <authorList>
            <person name="Cousin S."/>
            <person name="Bouchier C."/>
            <person name="Loux V."/>
            <person name="Ma L."/>
            <person name="Creno S."/>
            <person name="Bizet C."/>
            <person name="Clermont D."/>
        </authorList>
    </citation>
    <scope>NUCLEOTIDE SEQUENCE [LARGE SCALE GENOMIC DNA]</scope>
    <source>
        <strain evidence="6">CRBIP 24.76T</strain>
    </source>
</reference>
<dbReference type="CDD" id="cd18800">
    <property type="entry name" value="SF2_C_EcoR124I-like"/>
    <property type="match status" value="1"/>
</dbReference>
<dbReference type="InterPro" id="IPR040980">
    <property type="entry name" value="SWI2_SNF2"/>
</dbReference>
<gene>
    <name evidence="5" type="ORF">BN53_02300</name>
</gene>
<dbReference type="Gene3D" id="3.40.50.300">
    <property type="entry name" value="P-loop containing nucleotide triphosphate hydrolases"/>
    <property type="match status" value="2"/>
</dbReference>
<keyword evidence="1" id="KW-0680">Restriction system</keyword>
<evidence type="ECO:0000313" key="6">
    <source>
        <dbReference type="Proteomes" id="UP000009311"/>
    </source>
</evidence>
<evidence type="ECO:0000256" key="1">
    <source>
        <dbReference type="ARBA" id="ARBA00022747"/>
    </source>
</evidence>
<dbReference type="InterPro" id="IPR051268">
    <property type="entry name" value="Type-I_R_enzyme_R_subunit"/>
</dbReference>
<dbReference type="SUPFAM" id="SSF52540">
    <property type="entry name" value="P-loop containing nucleoside triphosphate hydrolases"/>
    <property type="match status" value="1"/>
</dbReference>
<evidence type="ECO:0000313" key="5">
    <source>
        <dbReference type="EMBL" id="CCI84933.1"/>
    </source>
</evidence>
<dbReference type="AlphaFoldDB" id="I7LDJ2"/>
<proteinExistence type="predicted"/>
<dbReference type="Pfam" id="PF22679">
    <property type="entry name" value="T1R_D3-like"/>
    <property type="match status" value="1"/>
</dbReference>
<dbReference type="GO" id="GO:0009035">
    <property type="term" value="F:type I site-specific deoxyribonuclease activity"/>
    <property type="evidence" value="ECO:0007669"/>
    <property type="project" value="UniProtKB-EC"/>
</dbReference>
<dbReference type="InterPro" id="IPR027417">
    <property type="entry name" value="P-loop_NTPase"/>
</dbReference>
<dbReference type="Pfam" id="PF18766">
    <property type="entry name" value="SWI2_SNF2"/>
    <property type="match status" value="1"/>
</dbReference>
<dbReference type="PANTHER" id="PTHR30195:SF16">
    <property type="entry name" value="TYPE I RESTRICTION ENZYME ENDONUCLEASE SUBUNIT"/>
    <property type="match status" value="1"/>
</dbReference>
<feature type="domain" description="SWI2/SNF2 ATPase" evidence="3">
    <location>
        <begin position="37"/>
        <end position="124"/>
    </location>
</feature>
<dbReference type="EC" id="3.1.21.3" evidence="5"/>
<sequence>MIYVAPLRKQMSHQQYSYYLALTNLLVLMLYHHVALECHRAVTPDQKNELDTFFAKKPRWYGFTGTPIFDENARQEKGQNARTTEQQYGPCLHKYTIKDAIRDQAVLGFKTEERGAVTENSDNEDSRDLAKQYLSKTHMHAVAKSIIESSYRFLGLYNMGHRGYSYEAIFTTSSIKQAQEYYKIFQKIINDQDEYKIPRRIKEQLPDFPKIAITYSVAENTDEAEANQNEMKASIDNYNKMFNTNFSMSNLAAYNTDVNNRLSRKMPQFKARNQQLDLVIVVDRLLTGFDAPALSTLYIDRAPMPAQNLLQAFSRTNRIFDQDKKYGQIVTFQYPNKFKEAINTILALYTDGGGNEILAPSWEESISRFNIAEKEVVKYDVTSSYNITQAPDDEQKSFIKAYQDFDKNYAAIQTYDKFNNLDMEKEYGLDDAYVEEMRAAYEVCKENQKKPIDPEPDPEPDLFDPDYVLESWDQQTINYEYIMQLIQAYIPSEDRSVAISKSAIEEIDRYIERLSKKNPSLAQIMAELWLNIQMDPEKYRDRQVNELLQEMVEEAEDKQLRQFADEYCLDLINLKFVIHNYDPELKDSEVPGLNELLQDPHAFEEYVNKGGSEKTRLKWRKAVRKGIKELYLSGIINM</sequence>
<dbReference type="Proteomes" id="UP000009311">
    <property type="component" value="Unassembled WGS sequence"/>
</dbReference>
<evidence type="ECO:0000259" key="2">
    <source>
        <dbReference type="Pfam" id="PF12008"/>
    </source>
</evidence>
<evidence type="ECO:0000259" key="4">
    <source>
        <dbReference type="Pfam" id="PF22679"/>
    </source>
</evidence>
<keyword evidence="5" id="KW-0378">Hydrolase</keyword>
<dbReference type="STRING" id="1423790.BN53_02300"/>
<keyword evidence="6" id="KW-1185">Reference proteome</keyword>
<feature type="domain" description="Restriction endonuclease type I HsdR second RecA-like helicase" evidence="4">
    <location>
        <begin position="165"/>
        <end position="333"/>
    </location>
</feature>
<name>I7LDJ2_9LACO</name>
<dbReference type="InterPro" id="IPR022625">
    <property type="entry name" value="TypeI_RM_Rsu_C"/>
</dbReference>
<dbReference type="eggNOG" id="COG0610">
    <property type="taxonomic scope" value="Bacteria"/>
</dbReference>
<dbReference type="InterPro" id="IPR055180">
    <property type="entry name" value="HsdR_RecA-like_helicase_dom_2"/>
</dbReference>
<organism evidence="5 6">
    <name type="scientific">Lactobacillus pasteurii DSM 23907 = CRBIP 24.76</name>
    <dbReference type="NCBI Taxonomy" id="1423790"/>
    <lineage>
        <taxon>Bacteria</taxon>
        <taxon>Bacillati</taxon>
        <taxon>Bacillota</taxon>
        <taxon>Bacilli</taxon>
        <taxon>Lactobacillales</taxon>
        <taxon>Lactobacillaceae</taxon>
        <taxon>Lactobacillus</taxon>
    </lineage>
</organism>
<protein>
    <submittedName>
        <fullName evidence="5">Type I restriction-modification system restriction subunit</fullName>
        <ecNumber evidence="5">3.1.21.3</ecNumber>
    </submittedName>
</protein>
<dbReference type="REBASE" id="70243">
    <property type="entry name" value="Lpa2476ORF2300P"/>
</dbReference>
<dbReference type="Pfam" id="PF12008">
    <property type="entry name" value="EcoR124_C"/>
    <property type="match status" value="1"/>
</dbReference>
<dbReference type="PANTHER" id="PTHR30195">
    <property type="entry name" value="TYPE I SITE-SPECIFIC DEOXYRIBONUCLEASE PROTEIN SUBUNIT M AND R"/>
    <property type="match status" value="1"/>
</dbReference>
<dbReference type="EMBL" id="CAKD01000013">
    <property type="protein sequence ID" value="CCI84933.1"/>
    <property type="molecule type" value="Genomic_DNA"/>
</dbReference>
<accession>I7LDJ2</accession>
<evidence type="ECO:0000259" key="3">
    <source>
        <dbReference type="Pfam" id="PF18766"/>
    </source>
</evidence>
<dbReference type="GO" id="GO:0009307">
    <property type="term" value="P:DNA restriction-modification system"/>
    <property type="evidence" value="ECO:0007669"/>
    <property type="project" value="UniProtKB-KW"/>
</dbReference>
<comment type="caution">
    <text evidence="5">The sequence shown here is derived from an EMBL/GenBank/DDBJ whole genome shotgun (WGS) entry which is preliminary data.</text>
</comment>
<feature type="domain" description="Type I restriction enzyme R protein C-terminal" evidence="2">
    <location>
        <begin position="357"/>
        <end position="597"/>
    </location>
</feature>